<feature type="transmembrane region" description="Helical" evidence="1">
    <location>
        <begin position="167"/>
        <end position="188"/>
    </location>
</feature>
<proteinExistence type="predicted"/>
<evidence type="ECO:0000313" key="4">
    <source>
        <dbReference type="Proteomes" id="UP000637359"/>
    </source>
</evidence>
<reference evidence="3" key="1">
    <citation type="submission" date="2020-08" db="EMBL/GenBank/DDBJ databases">
        <title>Genome public.</title>
        <authorList>
            <person name="Liu C."/>
            <person name="Sun Q."/>
        </authorList>
    </citation>
    <scope>NUCLEOTIDE SEQUENCE</scope>
    <source>
        <strain evidence="3">BX22</strain>
    </source>
</reference>
<feature type="transmembrane region" description="Helical" evidence="1">
    <location>
        <begin position="139"/>
        <end position="161"/>
    </location>
</feature>
<feature type="transmembrane region" description="Helical" evidence="1">
    <location>
        <begin position="51"/>
        <end position="67"/>
    </location>
</feature>
<dbReference type="InterPro" id="IPR036938">
    <property type="entry name" value="PAP2/HPO_sf"/>
</dbReference>
<keyword evidence="4" id="KW-1185">Reference proteome</keyword>
<organism evidence="3 4">
    <name type="scientific">Ornithinibacillus hominis</name>
    <dbReference type="NCBI Taxonomy" id="2763055"/>
    <lineage>
        <taxon>Bacteria</taxon>
        <taxon>Bacillati</taxon>
        <taxon>Bacillota</taxon>
        <taxon>Bacilli</taxon>
        <taxon>Bacillales</taxon>
        <taxon>Bacillaceae</taxon>
        <taxon>Ornithinibacillus</taxon>
    </lineage>
</organism>
<keyword evidence="1" id="KW-0472">Membrane</keyword>
<keyword evidence="1" id="KW-0812">Transmembrane</keyword>
<dbReference type="SUPFAM" id="SSF48317">
    <property type="entry name" value="Acid phosphatase/Vanadium-dependent haloperoxidase"/>
    <property type="match status" value="1"/>
</dbReference>
<dbReference type="InterPro" id="IPR000326">
    <property type="entry name" value="PAP2/HPO"/>
</dbReference>
<dbReference type="PANTHER" id="PTHR14969:SF13">
    <property type="entry name" value="AT30094P"/>
    <property type="match status" value="1"/>
</dbReference>
<dbReference type="CDD" id="cd03392">
    <property type="entry name" value="PAP2_like_2"/>
    <property type="match status" value="1"/>
</dbReference>
<evidence type="ECO:0000259" key="2">
    <source>
        <dbReference type="SMART" id="SM00014"/>
    </source>
</evidence>
<sequence length="200" mass="22806">MLAIIGVWIVRIVRGELPFVDQWTRALVDTFPDTFIYTFFRGITNLGSEPFMYPLTVIIAALLIILYRDWLPGVLFGLGIYATHLLNKLMKYLVARERPTIMEEANAIGESFPSGHAMIPMVCYGLLAYFLAKKIKSSTVGLFVQIFFALLVFSIGISRYIINVHYLTDIVAGFVFGYLCLLGLIYLYELIQRIRTRSQD</sequence>
<evidence type="ECO:0000256" key="1">
    <source>
        <dbReference type="SAM" id="Phobius"/>
    </source>
</evidence>
<gene>
    <name evidence="3" type="ORF">H8S33_07330</name>
</gene>
<dbReference type="PANTHER" id="PTHR14969">
    <property type="entry name" value="SPHINGOSINE-1-PHOSPHATE PHOSPHOHYDROLASE"/>
    <property type="match status" value="1"/>
</dbReference>
<dbReference type="Proteomes" id="UP000637359">
    <property type="component" value="Unassembled WGS sequence"/>
</dbReference>
<name>A0A923RHK6_9BACI</name>
<feature type="transmembrane region" description="Helical" evidence="1">
    <location>
        <begin position="114"/>
        <end position="132"/>
    </location>
</feature>
<dbReference type="Gene3D" id="1.20.144.10">
    <property type="entry name" value="Phosphatidic acid phosphatase type 2/haloperoxidase"/>
    <property type="match status" value="2"/>
</dbReference>
<evidence type="ECO:0000313" key="3">
    <source>
        <dbReference type="EMBL" id="MBC5636635.1"/>
    </source>
</evidence>
<feature type="domain" description="Phosphatidic acid phosphatase type 2/haloperoxidase" evidence="2">
    <location>
        <begin position="71"/>
        <end position="185"/>
    </location>
</feature>
<dbReference type="SMART" id="SM00014">
    <property type="entry name" value="acidPPc"/>
    <property type="match status" value="1"/>
</dbReference>
<dbReference type="Pfam" id="PF01569">
    <property type="entry name" value="PAP2"/>
    <property type="match status" value="1"/>
</dbReference>
<keyword evidence="1" id="KW-1133">Transmembrane helix</keyword>
<dbReference type="AlphaFoldDB" id="A0A923RHK6"/>
<dbReference type="EMBL" id="JACOOL010000004">
    <property type="protein sequence ID" value="MBC5636635.1"/>
    <property type="molecule type" value="Genomic_DNA"/>
</dbReference>
<accession>A0A923RHK6</accession>
<comment type="caution">
    <text evidence="3">The sequence shown here is derived from an EMBL/GenBank/DDBJ whole genome shotgun (WGS) entry which is preliminary data.</text>
</comment>
<protein>
    <submittedName>
        <fullName evidence="3">Phosphatase PAP2 family protein</fullName>
    </submittedName>
</protein>